<sequence length="325" mass="36568">TRLIHRGMQPPLTWDAGITASHLKGYFLDGIMTEVSASPLDPAEQECFQHVLSSQGVLLGAHEQALNNLADVFQDLFSDLQEKGLCTLTDPVQSAPTPTASAPPPPPEHDPRRATLASLAHVYCSDQSRITYLISLLTGRALDWATATWGSCFQCSYEDFKTHFKVNVTSKRLLDLRQGDRSVADYAAEFRILVVLSGWDNTTLLACFWRGLNPQLRKELVFRGESWTLNHFIETTKLPPSWEERESVQLGHGRLTVEEQQRRLQSHRCLYCRNPSHLRVDCLVRPEPQWSTGELVSWGLQSCYVGVRSGMGQNDEKLDLGVVEH</sequence>
<dbReference type="PANTHER" id="PTHR15503">
    <property type="entry name" value="LDOC1 RELATED"/>
    <property type="match status" value="1"/>
</dbReference>
<organism evidence="3 4">
    <name type="scientific">Scleropages formosus</name>
    <name type="common">Asian bonytongue</name>
    <name type="synonym">Osteoglossum formosum</name>
    <dbReference type="NCBI Taxonomy" id="113540"/>
    <lineage>
        <taxon>Eukaryota</taxon>
        <taxon>Metazoa</taxon>
        <taxon>Chordata</taxon>
        <taxon>Craniata</taxon>
        <taxon>Vertebrata</taxon>
        <taxon>Euteleostomi</taxon>
        <taxon>Actinopterygii</taxon>
        <taxon>Neopterygii</taxon>
        <taxon>Teleostei</taxon>
        <taxon>Osteoglossocephala</taxon>
        <taxon>Osteoglossomorpha</taxon>
        <taxon>Osteoglossiformes</taxon>
        <taxon>Osteoglossidae</taxon>
        <taxon>Scleropages</taxon>
    </lineage>
</organism>
<proteinExistence type="predicted"/>
<feature type="non-terminal residue" evidence="3">
    <location>
        <position position="1"/>
    </location>
</feature>
<evidence type="ECO:0000313" key="4">
    <source>
        <dbReference type="Proteomes" id="UP000034805"/>
    </source>
</evidence>
<dbReference type="Proteomes" id="UP000034805">
    <property type="component" value="Unassembled WGS sequence"/>
</dbReference>
<dbReference type="PANTHER" id="PTHR15503:SF22">
    <property type="entry name" value="TRANSPOSON TY3-I GAG POLYPROTEIN"/>
    <property type="match status" value="1"/>
</dbReference>
<dbReference type="AlphaFoldDB" id="A0A0N8JW53"/>
<accession>A0A0N8JW53</accession>
<evidence type="ECO:0000259" key="2">
    <source>
        <dbReference type="Pfam" id="PF03732"/>
    </source>
</evidence>
<dbReference type="EMBL" id="JARO02011316">
    <property type="protein sequence ID" value="KPP59977.1"/>
    <property type="molecule type" value="Genomic_DNA"/>
</dbReference>
<evidence type="ECO:0000313" key="3">
    <source>
        <dbReference type="EMBL" id="KPP59977.1"/>
    </source>
</evidence>
<dbReference type="InterPro" id="IPR005162">
    <property type="entry name" value="Retrotrans_gag_dom"/>
</dbReference>
<dbReference type="InterPro" id="IPR032567">
    <property type="entry name" value="RTL1-rel"/>
</dbReference>
<reference evidence="3 4" key="1">
    <citation type="submission" date="2015-08" db="EMBL/GenBank/DDBJ databases">
        <title>The genome of the Asian arowana (Scleropages formosus).</title>
        <authorList>
            <person name="Tan M.H."/>
            <person name="Gan H.M."/>
            <person name="Croft L.J."/>
            <person name="Austin C.M."/>
        </authorList>
    </citation>
    <scope>NUCLEOTIDE SEQUENCE [LARGE SCALE GENOMIC DNA]</scope>
    <source>
        <strain evidence="3">Aro1</strain>
    </source>
</reference>
<evidence type="ECO:0000256" key="1">
    <source>
        <dbReference type="SAM" id="MobiDB-lite"/>
    </source>
</evidence>
<comment type="caution">
    <text evidence="3">The sequence shown here is derived from an EMBL/GenBank/DDBJ whole genome shotgun (WGS) entry which is preliminary data.</text>
</comment>
<dbReference type="STRING" id="113540.ENSSFOP00015021312"/>
<protein>
    <recommendedName>
        <fullName evidence="2">Retrotransposon gag domain-containing protein</fullName>
    </recommendedName>
</protein>
<name>A0A0N8JW53_SCLFO</name>
<feature type="domain" description="Retrotransposon gag" evidence="2">
    <location>
        <begin position="135"/>
        <end position="214"/>
    </location>
</feature>
<gene>
    <name evidence="3" type="ORF">Z043_122058</name>
</gene>
<feature type="region of interest" description="Disordered" evidence="1">
    <location>
        <begin position="89"/>
        <end position="111"/>
    </location>
</feature>
<dbReference type="Pfam" id="PF03732">
    <property type="entry name" value="Retrotrans_gag"/>
    <property type="match status" value="1"/>
</dbReference>